<reference evidence="1" key="1">
    <citation type="journal article" date="2021" name="Genome Biol. Evol.">
        <title>A High-Quality Reference Genome for a Parasitic Bivalve with Doubly Uniparental Inheritance (Bivalvia: Unionida).</title>
        <authorList>
            <person name="Smith C.H."/>
        </authorList>
    </citation>
    <scope>NUCLEOTIDE SEQUENCE</scope>
    <source>
        <strain evidence="1">CHS0354</strain>
    </source>
</reference>
<comment type="caution">
    <text evidence="1">The sequence shown here is derived from an EMBL/GenBank/DDBJ whole genome shotgun (WGS) entry which is preliminary data.</text>
</comment>
<reference evidence="1" key="2">
    <citation type="journal article" date="2021" name="Genome Biol. Evol.">
        <title>Developing a high-quality reference genome for a parasitic bivalve with doubly uniparental inheritance (Bivalvia: Unionida).</title>
        <authorList>
            <person name="Smith C.H."/>
        </authorList>
    </citation>
    <scope>NUCLEOTIDE SEQUENCE</scope>
    <source>
        <strain evidence="1">CHS0354</strain>
        <tissue evidence="1">Mantle</tissue>
    </source>
</reference>
<organism evidence="1 2">
    <name type="scientific">Potamilus streckersoni</name>
    <dbReference type="NCBI Taxonomy" id="2493646"/>
    <lineage>
        <taxon>Eukaryota</taxon>
        <taxon>Metazoa</taxon>
        <taxon>Spiralia</taxon>
        <taxon>Lophotrochozoa</taxon>
        <taxon>Mollusca</taxon>
        <taxon>Bivalvia</taxon>
        <taxon>Autobranchia</taxon>
        <taxon>Heteroconchia</taxon>
        <taxon>Palaeoheterodonta</taxon>
        <taxon>Unionida</taxon>
        <taxon>Unionoidea</taxon>
        <taxon>Unionidae</taxon>
        <taxon>Ambleminae</taxon>
        <taxon>Lampsilini</taxon>
        <taxon>Potamilus</taxon>
    </lineage>
</organism>
<dbReference type="AlphaFoldDB" id="A0AAE0W0A4"/>
<reference evidence="1" key="3">
    <citation type="submission" date="2023-05" db="EMBL/GenBank/DDBJ databases">
        <authorList>
            <person name="Smith C.H."/>
        </authorList>
    </citation>
    <scope>NUCLEOTIDE SEQUENCE</scope>
    <source>
        <strain evidence="1">CHS0354</strain>
        <tissue evidence="1">Mantle</tissue>
    </source>
</reference>
<name>A0AAE0W0A4_9BIVA</name>
<keyword evidence="2" id="KW-1185">Reference proteome</keyword>
<dbReference type="Proteomes" id="UP001195483">
    <property type="component" value="Unassembled WGS sequence"/>
</dbReference>
<evidence type="ECO:0000313" key="1">
    <source>
        <dbReference type="EMBL" id="KAK3597268.1"/>
    </source>
</evidence>
<sequence>MQWTENNELQVLVNIDTIEAKSKYRNRYEKPLQEYQRRKCTQALEYFTSVPVQRKPVYTAVIKQSVNSVPVLRKLVYTAVIKRSVTKHKQNIITTRSMNRNSTYNFHAHLTTTSLLE</sequence>
<dbReference type="EMBL" id="JAEAOA010000363">
    <property type="protein sequence ID" value="KAK3597268.1"/>
    <property type="molecule type" value="Genomic_DNA"/>
</dbReference>
<protein>
    <submittedName>
        <fullName evidence="1">Uncharacterized protein</fullName>
    </submittedName>
</protein>
<proteinExistence type="predicted"/>
<accession>A0AAE0W0A4</accession>
<evidence type="ECO:0000313" key="2">
    <source>
        <dbReference type="Proteomes" id="UP001195483"/>
    </source>
</evidence>
<gene>
    <name evidence="1" type="ORF">CHS0354_005028</name>
</gene>